<evidence type="ECO:0000313" key="1">
    <source>
        <dbReference type="EMBL" id="KAI8019147.1"/>
    </source>
</evidence>
<evidence type="ECO:0000313" key="2">
    <source>
        <dbReference type="Proteomes" id="UP001060215"/>
    </source>
</evidence>
<proteinExistence type="predicted"/>
<gene>
    <name evidence="1" type="ORF">LOK49_LG04G01762</name>
</gene>
<name>A0ACC0I1I9_9ERIC</name>
<dbReference type="EMBL" id="CM045759">
    <property type="protein sequence ID" value="KAI8019147.1"/>
    <property type="molecule type" value="Genomic_DNA"/>
</dbReference>
<protein>
    <submittedName>
        <fullName evidence="1">BTB/POZ domain-containing protein</fullName>
    </submittedName>
</protein>
<reference evidence="1 2" key="1">
    <citation type="journal article" date="2022" name="Plant J.">
        <title>Chromosome-level genome of Camellia lanceoleosa provides a valuable resource for understanding genome evolution and self-incompatibility.</title>
        <authorList>
            <person name="Gong W."/>
            <person name="Xiao S."/>
            <person name="Wang L."/>
            <person name="Liao Z."/>
            <person name="Chang Y."/>
            <person name="Mo W."/>
            <person name="Hu G."/>
            <person name="Li W."/>
            <person name="Zhao G."/>
            <person name="Zhu H."/>
            <person name="Hu X."/>
            <person name="Ji K."/>
            <person name="Xiang X."/>
            <person name="Song Q."/>
            <person name="Yuan D."/>
            <person name="Jin S."/>
            <person name="Zhang L."/>
        </authorList>
    </citation>
    <scope>NUCLEOTIDE SEQUENCE [LARGE SCALE GENOMIC DNA]</scope>
    <source>
        <strain evidence="1">SQ_2022a</strain>
    </source>
</reference>
<dbReference type="Proteomes" id="UP001060215">
    <property type="component" value="Chromosome 2"/>
</dbReference>
<accession>A0ACC0I1I9</accession>
<organism evidence="1 2">
    <name type="scientific">Camellia lanceoleosa</name>
    <dbReference type="NCBI Taxonomy" id="1840588"/>
    <lineage>
        <taxon>Eukaryota</taxon>
        <taxon>Viridiplantae</taxon>
        <taxon>Streptophyta</taxon>
        <taxon>Embryophyta</taxon>
        <taxon>Tracheophyta</taxon>
        <taxon>Spermatophyta</taxon>
        <taxon>Magnoliopsida</taxon>
        <taxon>eudicotyledons</taxon>
        <taxon>Gunneridae</taxon>
        <taxon>Pentapetalae</taxon>
        <taxon>asterids</taxon>
        <taxon>Ericales</taxon>
        <taxon>Theaceae</taxon>
        <taxon>Camellia</taxon>
    </lineage>
</organism>
<comment type="caution">
    <text evidence="1">The sequence shown here is derived from an EMBL/GenBank/DDBJ whole genome shotgun (WGS) entry which is preliminary data.</text>
</comment>
<keyword evidence="2" id="KW-1185">Reference proteome</keyword>
<sequence>MRDTSLDLFDLRTVMDSDYSPNGGRGNFGFAFNDSNFSDRVLRVEIMADLPETQLDGKGCHSLADWARHRKRRREDVKKDNG</sequence>